<dbReference type="EMBL" id="CH473973">
    <property type="protein sequence ID" value="EDM14026.1"/>
    <property type="molecule type" value="Genomic_DNA"/>
</dbReference>
<feature type="signal peptide" evidence="1">
    <location>
        <begin position="1"/>
        <end position="17"/>
    </location>
</feature>
<evidence type="ECO:0000256" key="1">
    <source>
        <dbReference type="SAM" id="SignalP"/>
    </source>
</evidence>
<accession>A6J284</accession>
<evidence type="ECO:0000313" key="3">
    <source>
        <dbReference type="Proteomes" id="UP000234681"/>
    </source>
</evidence>
<keyword evidence="1" id="KW-0732">Signal</keyword>
<dbReference type="RGD" id="621543">
    <property type="gene designation" value="Chek2"/>
</dbReference>
<proteinExistence type="predicted"/>
<protein>
    <submittedName>
        <fullName evidence="2">CHK2 checkpoint homolog (S. pombe), isoform CRA_c</fullName>
    </submittedName>
</protein>
<organism evidence="2 3">
    <name type="scientific">Rattus norvegicus</name>
    <name type="common">Rat</name>
    <dbReference type="NCBI Taxonomy" id="10116"/>
    <lineage>
        <taxon>Eukaryota</taxon>
        <taxon>Metazoa</taxon>
        <taxon>Chordata</taxon>
        <taxon>Craniata</taxon>
        <taxon>Vertebrata</taxon>
        <taxon>Euteleostomi</taxon>
        <taxon>Mammalia</taxon>
        <taxon>Eutheria</taxon>
        <taxon>Euarchontoglires</taxon>
        <taxon>Glires</taxon>
        <taxon>Rodentia</taxon>
        <taxon>Myomorpha</taxon>
        <taxon>Muroidea</taxon>
        <taxon>Muridae</taxon>
        <taxon>Murinae</taxon>
        <taxon>Rattus</taxon>
    </lineage>
</organism>
<dbReference type="Proteomes" id="UP000234681">
    <property type="component" value="Chromosome 12"/>
</dbReference>
<sequence>MTCTSFFLSFFLRRNVGIVLRAGSVIKNSLIENWSSVPITPVTTFLDPIRSPGLSGHLHTCVYADTYRY</sequence>
<reference evidence="2 3" key="1">
    <citation type="submission" date="2005-07" db="EMBL/GenBank/DDBJ databases">
        <authorList>
            <person name="Mural R.J."/>
            <person name="Li P.W."/>
            <person name="Adams M.D."/>
            <person name="Amanatides P.G."/>
            <person name="Baden-Tillson H."/>
            <person name="Barnstead M."/>
            <person name="Chin S.H."/>
            <person name="Dew I."/>
            <person name="Evans C.A."/>
            <person name="Ferriera S."/>
            <person name="Flanigan M."/>
            <person name="Fosler C."/>
            <person name="Glodek A."/>
            <person name="Gu Z."/>
            <person name="Holt R.A."/>
            <person name="Jennings D."/>
            <person name="Kraft C.L."/>
            <person name="Lu F."/>
            <person name="Nguyen T."/>
            <person name="Nusskern D.R."/>
            <person name="Pfannkoch C.M."/>
            <person name="Sitter C."/>
            <person name="Sutton G.G."/>
            <person name="Venter J.C."/>
            <person name="Wang Z."/>
            <person name="Woodage T."/>
            <person name="Zheng X.H."/>
            <person name="Zhong F."/>
        </authorList>
    </citation>
    <scope>NUCLEOTIDE SEQUENCE [LARGE SCALE GENOMIC DNA]</scope>
    <source>
        <strain>BN</strain>
        <strain evidence="3">Sprague-Dawley</strain>
    </source>
</reference>
<gene>
    <name evidence="2 4" type="primary">Chek2</name>
    <name evidence="2" type="ORF">rCG_21791</name>
</gene>
<feature type="chain" id="PRO_5039936031" evidence="1">
    <location>
        <begin position="18"/>
        <end position="69"/>
    </location>
</feature>
<evidence type="ECO:0000313" key="4">
    <source>
        <dbReference type="RGD" id="621543"/>
    </source>
</evidence>
<dbReference type="AGR" id="RGD:621543"/>
<name>A6J284_RAT</name>
<evidence type="ECO:0000313" key="2">
    <source>
        <dbReference type="EMBL" id="EDM14026.1"/>
    </source>
</evidence>
<dbReference type="AlphaFoldDB" id="A6J284"/>